<evidence type="ECO:0000313" key="1">
    <source>
        <dbReference type="EMBL" id="GAA5157029.1"/>
    </source>
</evidence>
<evidence type="ECO:0000313" key="2">
    <source>
        <dbReference type="Proteomes" id="UP001428817"/>
    </source>
</evidence>
<protein>
    <submittedName>
        <fullName evidence="1">Cyclase family protein</fullName>
    </submittedName>
</protein>
<gene>
    <name evidence="1" type="ORF">GCM10023321_34520</name>
</gene>
<dbReference type="PANTHER" id="PTHR34861">
    <property type="match status" value="1"/>
</dbReference>
<sequence length="317" mass="34043">MLMDTPRYHELPEVDGGARSAWGVFGAGDCLGTVNRQTPERIAAAAGLVRRGALFSLNAPLDLITPAMFNRGADRRTTLETTPGRTMDDVHDNFYPQATSQWDSLGHVAFRPGEFYNGATTEEIKTGRRNTIEHWGARGIAGRGVLLDIAATAPSGYHPGTSTALTVADLERAREAAGITYRPGDILLLHTGFLTWYAEQDRATRRRMANRETLTAVGVEHTPEIAAYLWDSQLSAVAGDNPALEVWPPEDTAEAWPFGFLHHVLIGQLGLAIGELWWLAGLAADCAETGVHECLVTAAPLNAPGGIGSPANALALK</sequence>
<dbReference type="Gene3D" id="3.50.30.50">
    <property type="entry name" value="Putative cyclase"/>
    <property type="match status" value="1"/>
</dbReference>
<dbReference type="InterPro" id="IPR037175">
    <property type="entry name" value="KFase_sf"/>
</dbReference>
<accession>A0ABP9Q800</accession>
<dbReference type="Proteomes" id="UP001428817">
    <property type="component" value="Unassembled WGS sequence"/>
</dbReference>
<keyword evidence="2" id="KW-1185">Reference proteome</keyword>
<dbReference type="SUPFAM" id="SSF102198">
    <property type="entry name" value="Putative cyclase"/>
    <property type="match status" value="1"/>
</dbReference>
<reference evidence="2" key="1">
    <citation type="journal article" date="2019" name="Int. J. Syst. Evol. Microbiol.">
        <title>The Global Catalogue of Microorganisms (GCM) 10K type strain sequencing project: providing services to taxonomists for standard genome sequencing and annotation.</title>
        <authorList>
            <consortium name="The Broad Institute Genomics Platform"/>
            <consortium name="The Broad Institute Genome Sequencing Center for Infectious Disease"/>
            <person name="Wu L."/>
            <person name="Ma J."/>
        </authorList>
    </citation>
    <scope>NUCLEOTIDE SEQUENCE [LARGE SCALE GENOMIC DNA]</scope>
    <source>
        <strain evidence="2">JCM 18303</strain>
    </source>
</reference>
<comment type="caution">
    <text evidence="1">The sequence shown here is derived from an EMBL/GenBank/DDBJ whole genome shotgun (WGS) entry which is preliminary data.</text>
</comment>
<name>A0ABP9Q800_9PSEU</name>
<proteinExistence type="predicted"/>
<dbReference type="InterPro" id="IPR007325">
    <property type="entry name" value="KFase/CYL"/>
</dbReference>
<organism evidence="1 2">
    <name type="scientific">Pseudonocardia eucalypti</name>
    <dbReference type="NCBI Taxonomy" id="648755"/>
    <lineage>
        <taxon>Bacteria</taxon>
        <taxon>Bacillati</taxon>
        <taxon>Actinomycetota</taxon>
        <taxon>Actinomycetes</taxon>
        <taxon>Pseudonocardiales</taxon>
        <taxon>Pseudonocardiaceae</taxon>
        <taxon>Pseudonocardia</taxon>
    </lineage>
</organism>
<dbReference type="EMBL" id="BAABJP010000015">
    <property type="protein sequence ID" value="GAA5157029.1"/>
    <property type="molecule type" value="Genomic_DNA"/>
</dbReference>
<dbReference type="Pfam" id="PF04199">
    <property type="entry name" value="Cyclase"/>
    <property type="match status" value="1"/>
</dbReference>
<dbReference type="PANTHER" id="PTHR34861:SF11">
    <property type="entry name" value="CYCLASE"/>
    <property type="match status" value="1"/>
</dbReference>